<dbReference type="AlphaFoldDB" id="A0A0M3AXM8"/>
<dbReference type="RefSeq" id="WP_046762114.1">
    <property type="nucleotide sequence ID" value="NZ_LBIC01000001.1"/>
</dbReference>
<dbReference type="Proteomes" id="UP000033874">
    <property type="component" value="Unassembled WGS sequence"/>
</dbReference>
<dbReference type="SUPFAM" id="SSF56935">
    <property type="entry name" value="Porins"/>
    <property type="match status" value="1"/>
</dbReference>
<reference evidence="2 3" key="1">
    <citation type="submission" date="2015-04" db="EMBL/GenBank/DDBJ databases">
        <title>Genome sequence of aromatic hydrocarbons-degrading Sphingobium chungbukense DJ77.</title>
        <authorList>
            <person name="Kim Y.-C."/>
            <person name="Chae J.-C."/>
        </authorList>
    </citation>
    <scope>NUCLEOTIDE SEQUENCE [LARGE SCALE GENOMIC DNA]</scope>
    <source>
        <strain evidence="2 3">DJ77</strain>
    </source>
</reference>
<dbReference type="Pfam" id="PF10082">
    <property type="entry name" value="BBP2_2"/>
    <property type="match status" value="1"/>
</dbReference>
<feature type="chain" id="PRO_5005650743" description="Outer membrane beta-barrel protein" evidence="1">
    <location>
        <begin position="24"/>
        <end position="408"/>
    </location>
</feature>
<gene>
    <name evidence="2" type="ORF">YP76_03090</name>
</gene>
<dbReference type="PATRIC" id="fig|56193.3.peg.634"/>
<dbReference type="STRING" id="56193.YP76_03090"/>
<comment type="caution">
    <text evidence="2">The sequence shown here is derived from an EMBL/GenBank/DDBJ whole genome shotgun (WGS) entry which is preliminary data.</text>
</comment>
<sequence>MRGMASGAAAAFLLTLGVRPALAQDLQSPTSALDAPEALFVPTPLTLGGATVEIGGIARIEYDSNIYAQAFGEKDDFRAVLRPYVELNRKGGAIDLTARAEGDFRRYFQYGSENAEGGKVAAGVDWAPSTSDKLSADASWQHIIEDRGEPEGNTQPSIGPRELNALEGELGYTHQGARIGFMLRGTASRFRYTKAIDDNRDLDNLGALARVMLRVSPLMNGFVEGFVSKRDFRQVPQTGELNRDSRTYGGRAGIAIDPGGTIRGEAAVGVYRFDPRDSRIDARTRLSAQVGLVYSPQPRTALTLDGFIGNVATYRTGVQSREDMRFRLGVSQEIRHNLRGELGLVYRRSKYFGTGLTEKIYGVTGELEYALNRRIALAATARWSKRNSTDPLDDYDRTRAGLELRLHY</sequence>
<organism evidence="2 3">
    <name type="scientific">Sphingobium chungbukense</name>
    <dbReference type="NCBI Taxonomy" id="56193"/>
    <lineage>
        <taxon>Bacteria</taxon>
        <taxon>Pseudomonadati</taxon>
        <taxon>Pseudomonadota</taxon>
        <taxon>Alphaproteobacteria</taxon>
        <taxon>Sphingomonadales</taxon>
        <taxon>Sphingomonadaceae</taxon>
        <taxon>Sphingobium</taxon>
    </lineage>
</organism>
<evidence type="ECO:0000256" key="1">
    <source>
        <dbReference type="SAM" id="SignalP"/>
    </source>
</evidence>
<dbReference type="InterPro" id="IPR018759">
    <property type="entry name" value="BBP2_2"/>
</dbReference>
<name>A0A0M3AXM8_9SPHN</name>
<evidence type="ECO:0000313" key="3">
    <source>
        <dbReference type="Proteomes" id="UP000033874"/>
    </source>
</evidence>
<evidence type="ECO:0008006" key="4">
    <source>
        <dbReference type="Google" id="ProtNLM"/>
    </source>
</evidence>
<proteinExistence type="predicted"/>
<evidence type="ECO:0000313" key="2">
    <source>
        <dbReference type="EMBL" id="KKW93671.1"/>
    </source>
</evidence>
<protein>
    <recommendedName>
        <fullName evidence="4">Outer membrane beta-barrel protein</fullName>
    </recommendedName>
</protein>
<dbReference type="EMBL" id="LBIC01000001">
    <property type="protein sequence ID" value="KKW93671.1"/>
    <property type="molecule type" value="Genomic_DNA"/>
</dbReference>
<keyword evidence="1" id="KW-0732">Signal</keyword>
<keyword evidence="3" id="KW-1185">Reference proteome</keyword>
<accession>A0A0M3AXM8</accession>
<feature type="signal peptide" evidence="1">
    <location>
        <begin position="1"/>
        <end position="23"/>
    </location>
</feature>